<evidence type="ECO:0000313" key="2">
    <source>
        <dbReference type="Proteomes" id="UP000002532"/>
    </source>
</evidence>
<dbReference type="Proteomes" id="UP000002532">
    <property type="component" value="Chromosome"/>
</dbReference>
<organism evidence="1 2">
    <name type="scientific">Chlamydia trachomatis serovar A (strain ATCC VR-571B / DSM 19440 / HAR-13)</name>
    <dbReference type="NCBI Taxonomy" id="315277"/>
    <lineage>
        <taxon>Bacteria</taxon>
        <taxon>Pseudomonadati</taxon>
        <taxon>Chlamydiota</taxon>
        <taxon>Chlamydiia</taxon>
        <taxon>Chlamydiales</taxon>
        <taxon>Chlamydiaceae</taxon>
        <taxon>Chlamydia/Chlamydophila group</taxon>
        <taxon>Chlamydia</taxon>
    </lineage>
</organism>
<keyword evidence="2" id="KW-1185">Reference proteome</keyword>
<evidence type="ECO:0000313" key="1">
    <source>
        <dbReference type="EMBL" id="AAX51120.1"/>
    </source>
</evidence>
<name>A0A0H2X383_CHLTA</name>
<gene>
    <name evidence="1" type="ordered locus">CTA_0913</name>
</gene>
<dbReference type="EMBL" id="CP000051">
    <property type="protein sequence ID" value="AAX51120.1"/>
    <property type="molecule type" value="Genomic_DNA"/>
</dbReference>
<accession>A0A0H2X383</accession>
<dbReference type="AlphaFoldDB" id="A0A0H2X383"/>
<sequence>MEKTRKFEKALENLEQLKKISYDYSSGNAEASSHNKALSEMKEAVHYIDHYFKQAGALSQKDVDKVIKETDFLIAGVQDVFSFLEDHKEEVYRSLSQDYRHLNHTYDVTREHLNNKMVEPKEILNGSLENCQDQEEFLNNLVEVKRDRSYELFYMANEDNKRFYTDALAQIIYKQGKIHESMHENDPLTKTIVWNSDEITKLASSLVYTNDMPIRLFYQKALTNMSAELTVNVHNALMALFLARYEATAVSQQPRKENLSYFNDFLHFLRKATAILNEKDLLDLQEKHSKSLVSSLSAKLYDHTIDFVEAANYIFLNISSKLQPEEGKKPLSAGQYVAEIYDELHRLFSKYPNGPLFKAIDRMLDPYLKEFDPILLGILPCLEGKLIQGDKEIKVLRTPSPVSQSSILYANCNGEFLHFLDAKTCQGDKILVINIQNRLSRKDRARSRIIEESLQDYSSVYMSAFPEPEDFLYGLEQVHGELETFTDFFSLVQQEFFKPKAQGYCVLPEEMKERMGVFLEGIVPSLKNVFFSKKKILFKNDKVLLLHLIYYFVVFNLIEQLDPNTLVIMSKDGLDYASVFVSGFAFFEDRGNWDEDSLKRMVARMLAPTLVARDRLVFAQHVELLSKFLNCLRKNRHNLKDLRTLFSYDLEGWQFSGI</sequence>
<reference evidence="1 2" key="1">
    <citation type="journal article" date="2005" name="Infect. Immun.">
        <title>Comparative genomic analysis of Chlamydia trachomatis oculotropic and genitotropic strains.</title>
        <authorList>
            <person name="Carlson J.H."/>
            <person name="Porcella S.F."/>
            <person name="McClarty G."/>
            <person name="Caldwell H.D."/>
        </authorList>
    </citation>
    <scope>NUCLEOTIDE SEQUENCE [LARGE SCALE GENOMIC DNA]</scope>
    <source>
        <strain evidence="2">ATCC VR-571B / DSM 19440 / HAR-13</strain>
    </source>
</reference>
<dbReference type="RefSeq" id="WP_011324888.1">
    <property type="nucleotide sequence ID" value="NC_007429.1"/>
</dbReference>
<evidence type="ECO:0008006" key="3">
    <source>
        <dbReference type="Google" id="ProtNLM"/>
    </source>
</evidence>
<dbReference type="KEGG" id="cta:CTA_0913"/>
<protein>
    <recommendedName>
        <fullName evidence="3">Calcium binding EF-hand protein</fullName>
    </recommendedName>
</protein>
<dbReference type="HOGENOM" id="CLU_403718_0_0_0"/>
<proteinExistence type="predicted"/>